<dbReference type="InterPro" id="IPR046342">
    <property type="entry name" value="CBS_dom_sf"/>
</dbReference>
<dbReference type="EMBL" id="VYTZ01000019">
    <property type="protein sequence ID" value="KAA9373922.1"/>
    <property type="molecule type" value="Genomic_DNA"/>
</dbReference>
<keyword evidence="7" id="KW-1185">Reference proteome</keyword>
<name>A0A5J5JV08_9ACTN</name>
<evidence type="ECO:0000256" key="1">
    <source>
        <dbReference type="ARBA" id="ARBA00023122"/>
    </source>
</evidence>
<feature type="domain" description="CBS" evidence="5">
    <location>
        <begin position="9"/>
        <end position="69"/>
    </location>
</feature>
<accession>A0A5J5JV08</accession>
<dbReference type="PIRSF" id="PIRSF036990">
    <property type="entry name" value="UCP036990_CBS_BON"/>
    <property type="match status" value="1"/>
</dbReference>
<evidence type="ECO:0000313" key="6">
    <source>
        <dbReference type="EMBL" id="KAA9373922.1"/>
    </source>
</evidence>
<comment type="caution">
    <text evidence="6">The sequence shown here is derived from an EMBL/GenBank/DDBJ whole genome shotgun (WGS) entry which is preliminary data.</text>
</comment>
<dbReference type="Proteomes" id="UP000327011">
    <property type="component" value="Unassembled WGS sequence"/>
</dbReference>
<dbReference type="SUPFAM" id="SSF54631">
    <property type="entry name" value="CBS-domain pair"/>
    <property type="match status" value="1"/>
</dbReference>
<dbReference type="Pfam" id="PF04972">
    <property type="entry name" value="BON"/>
    <property type="match status" value="1"/>
</dbReference>
<reference evidence="6 7" key="1">
    <citation type="submission" date="2019-09" db="EMBL/GenBank/DDBJ databases">
        <title>Screening of Novel Bioactive Compounds from Soil-Associated.</title>
        <authorList>
            <person name="Gong X."/>
        </authorList>
    </citation>
    <scope>NUCLEOTIDE SEQUENCE [LARGE SCALE GENOMIC DNA]</scope>
    <source>
        <strain evidence="6 7">Gxj-6</strain>
    </source>
</reference>
<feature type="domain" description="BON" evidence="4">
    <location>
        <begin position="155"/>
        <end position="224"/>
    </location>
</feature>
<feature type="domain" description="CBS" evidence="5">
    <location>
        <begin position="102"/>
        <end position="159"/>
    </location>
</feature>
<protein>
    <submittedName>
        <fullName evidence="6">CBS domain-containing protein</fullName>
    </submittedName>
</protein>
<evidence type="ECO:0000256" key="3">
    <source>
        <dbReference type="SAM" id="MobiDB-lite"/>
    </source>
</evidence>
<dbReference type="Gene3D" id="3.30.1340.30">
    <property type="match status" value="1"/>
</dbReference>
<gene>
    <name evidence="6" type="ORF">F5972_33720</name>
</gene>
<dbReference type="SMART" id="SM00116">
    <property type="entry name" value="CBS"/>
    <property type="match status" value="2"/>
</dbReference>
<dbReference type="CDD" id="cd04586">
    <property type="entry name" value="CBS_pair_BON_assoc"/>
    <property type="match status" value="1"/>
</dbReference>
<evidence type="ECO:0000259" key="5">
    <source>
        <dbReference type="PROSITE" id="PS51371"/>
    </source>
</evidence>
<sequence>MRVKVAQVMASDVPVVEESTPFKIVARVLISADMGAVPVVDSDHRVIGVVTDADLLLKEEFKDQYAHEGYQPPLRARLRHLFGRPGRGRREKSRGDTAAELMTSPPVTIGPETAVVFALRLMDRHGVTHLPVVGKDGTLEGMVGRHDLLRVFTRPDADIAREITTGTFGRSLFRDLAMVTVTVDQGVVTLTGRLHWRSDALTCTRLARGVNGVVDVIDHLEWEEDDTRTWRHR</sequence>
<dbReference type="InterPro" id="IPR017080">
    <property type="entry name" value="UCP036990_CBS_BON"/>
</dbReference>
<dbReference type="PROSITE" id="PS51371">
    <property type="entry name" value="CBS"/>
    <property type="match status" value="2"/>
</dbReference>
<dbReference type="Gene3D" id="3.10.580.10">
    <property type="entry name" value="CBS-domain"/>
    <property type="match status" value="1"/>
</dbReference>
<dbReference type="AlphaFoldDB" id="A0A5J5JV08"/>
<dbReference type="InterPro" id="IPR051257">
    <property type="entry name" value="Diverse_CBS-Domain"/>
</dbReference>
<dbReference type="Pfam" id="PF00571">
    <property type="entry name" value="CBS"/>
    <property type="match status" value="2"/>
</dbReference>
<dbReference type="InterPro" id="IPR000644">
    <property type="entry name" value="CBS_dom"/>
</dbReference>
<dbReference type="PANTHER" id="PTHR43080">
    <property type="entry name" value="CBS DOMAIN-CONTAINING PROTEIN CBSX3, MITOCHONDRIAL"/>
    <property type="match status" value="1"/>
</dbReference>
<dbReference type="RefSeq" id="WP_150939678.1">
    <property type="nucleotide sequence ID" value="NZ_VYTZ01000019.1"/>
</dbReference>
<organism evidence="6 7">
    <name type="scientific">Microbispora cellulosiformans</name>
    <dbReference type="NCBI Taxonomy" id="2614688"/>
    <lineage>
        <taxon>Bacteria</taxon>
        <taxon>Bacillati</taxon>
        <taxon>Actinomycetota</taxon>
        <taxon>Actinomycetes</taxon>
        <taxon>Streptosporangiales</taxon>
        <taxon>Streptosporangiaceae</taxon>
        <taxon>Microbispora</taxon>
    </lineage>
</organism>
<dbReference type="PROSITE" id="PS50914">
    <property type="entry name" value="BON"/>
    <property type="match status" value="1"/>
</dbReference>
<evidence type="ECO:0000256" key="2">
    <source>
        <dbReference type="PROSITE-ProRule" id="PRU00703"/>
    </source>
</evidence>
<evidence type="ECO:0000313" key="7">
    <source>
        <dbReference type="Proteomes" id="UP000327011"/>
    </source>
</evidence>
<dbReference type="PANTHER" id="PTHR43080:SF29">
    <property type="entry name" value="OS02G0818000 PROTEIN"/>
    <property type="match status" value="1"/>
</dbReference>
<keyword evidence="1 2" id="KW-0129">CBS domain</keyword>
<proteinExistence type="predicted"/>
<evidence type="ECO:0000259" key="4">
    <source>
        <dbReference type="PROSITE" id="PS50914"/>
    </source>
</evidence>
<dbReference type="InterPro" id="IPR007055">
    <property type="entry name" value="BON_dom"/>
</dbReference>
<feature type="region of interest" description="Disordered" evidence="3">
    <location>
        <begin position="85"/>
        <end position="105"/>
    </location>
</feature>